<dbReference type="Pfam" id="PF00107">
    <property type="entry name" value="ADH_zinc_N"/>
    <property type="match status" value="1"/>
</dbReference>
<dbReference type="InterPro" id="IPR013149">
    <property type="entry name" value="ADH-like_C"/>
</dbReference>
<dbReference type="InterPro" id="IPR011032">
    <property type="entry name" value="GroES-like_sf"/>
</dbReference>
<dbReference type="Proteomes" id="UP000460272">
    <property type="component" value="Unassembled WGS sequence"/>
</dbReference>
<reference evidence="4 5" key="1">
    <citation type="submission" date="2018-11" db="EMBL/GenBank/DDBJ databases">
        <title>Trebonia kvetii gen.nov., sp.nov., a novel acidophilic actinobacterium, and proposal of the new actinobacterial family Treboniaceae fam. nov.</title>
        <authorList>
            <person name="Rapoport D."/>
            <person name="Sagova-Mareckova M."/>
            <person name="Sedlacek I."/>
            <person name="Provaznik J."/>
            <person name="Kralova S."/>
            <person name="Pavlinic D."/>
            <person name="Benes V."/>
            <person name="Kopecky J."/>
        </authorList>
    </citation>
    <scope>NUCLEOTIDE SEQUENCE [LARGE SCALE GENOMIC DNA]</scope>
    <source>
        <strain evidence="4 5">15Tr583</strain>
    </source>
</reference>
<dbReference type="Gene3D" id="3.40.50.720">
    <property type="entry name" value="NAD(P)-binding Rossmann-like Domain"/>
    <property type="match status" value="1"/>
</dbReference>
<keyword evidence="5" id="KW-1185">Reference proteome</keyword>
<dbReference type="Pfam" id="PF08240">
    <property type="entry name" value="ADH_N"/>
    <property type="match status" value="1"/>
</dbReference>
<protein>
    <submittedName>
        <fullName evidence="4">NADPH:quinone reductase</fullName>
    </submittedName>
</protein>
<dbReference type="GO" id="GO:0008270">
    <property type="term" value="F:zinc ion binding"/>
    <property type="evidence" value="ECO:0007669"/>
    <property type="project" value="InterPro"/>
</dbReference>
<evidence type="ECO:0000313" key="4">
    <source>
        <dbReference type="EMBL" id="TVZ06375.1"/>
    </source>
</evidence>
<dbReference type="PANTHER" id="PTHR48106">
    <property type="entry name" value="QUINONE OXIDOREDUCTASE PIG3-RELATED"/>
    <property type="match status" value="1"/>
</dbReference>
<comment type="caution">
    <text evidence="4">The sequence shown here is derived from an EMBL/GenBank/DDBJ whole genome shotgun (WGS) entry which is preliminary data.</text>
</comment>
<evidence type="ECO:0000256" key="2">
    <source>
        <dbReference type="ARBA" id="ARBA00023002"/>
    </source>
</evidence>
<dbReference type="InterPro" id="IPR020843">
    <property type="entry name" value="ER"/>
</dbReference>
<dbReference type="InterPro" id="IPR013154">
    <property type="entry name" value="ADH-like_N"/>
</dbReference>
<dbReference type="OrthoDB" id="9797931at2"/>
<evidence type="ECO:0000256" key="1">
    <source>
        <dbReference type="ARBA" id="ARBA00022857"/>
    </source>
</evidence>
<evidence type="ECO:0000259" key="3">
    <source>
        <dbReference type="SMART" id="SM00829"/>
    </source>
</evidence>
<dbReference type="SMART" id="SM00829">
    <property type="entry name" value="PKS_ER"/>
    <property type="match status" value="1"/>
</dbReference>
<keyword evidence="1" id="KW-0521">NADP</keyword>
<dbReference type="AlphaFoldDB" id="A0A6P2C7A5"/>
<dbReference type="SUPFAM" id="SSF51735">
    <property type="entry name" value="NAD(P)-binding Rossmann-fold domains"/>
    <property type="match status" value="1"/>
</dbReference>
<keyword evidence="2" id="KW-0560">Oxidoreductase</keyword>
<dbReference type="PROSITE" id="PS01162">
    <property type="entry name" value="QOR_ZETA_CRYSTAL"/>
    <property type="match status" value="1"/>
</dbReference>
<sequence>MRAIEVRRFGAPDVLEIADLADPTPGPEQLVVASSASDVLFVDTMIRSGAGASYFPIKPPYVPGNGVGGTVVAAGESVGREWLGRRVAAHTGGPGGTGGYAELAVADLEHAIVVPDEVDLLAATAVLHDGTTALRVLETTAPQPGEWVLVLGAAGGMGILLVQLLSTQGVNVVGAARGQAKQDAVRRAGARGAVDYGLPDWDTAVLDTTGGTRPAVVLDGVGGAIGSAAFGLVADGGRFSAHGAPSGSPASIDQDAARRRRVRVGTIRDLQYGPGDRSRLIGEVLRQLAGRRISPLIGQTFSLADAAKAHEAIEGRRTVAKTLLLTD</sequence>
<dbReference type="InterPro" id="IPR002364">
    <property type="entry name" value="Quin_OxRdtase/zeta-crystal_CS"/>
</dbReference>
<name>A0A6P2C7A5_9ACTN</name>
<organism evidence="4 5">
    <name type="scientific">Trebonia kvetii</name>
    <dbReference type="NCBI Taxonomy" id="2480626"/>
    <lineage>
        <taxon>Bacteria</taxon>
        <taxon>Bacillati</taxon>
        <taxon>Actinomycetota</taxon>
        <taxon>Actinomycetes</taxon>
        <taxon>Streptosporangiales</taxon>
        <taxon>Treboniaceae</taxon>
        <taxon>Trebonia</taxon>
    </lineage>
</organism>
<dbReference type="GO" id="GO:0016651">
    <property type="term" value="F:oxidoreductase activity, acting on NAD(P)H"/>
    <property type="evidence" value="ECO:0007669"/>
    <property type="project" value="TreeGrafter"/>
</dbReference>
<dbReference type="RefSeq" id="WP_145851130.1">
    <property type="nucleotide sequence ID" value="NZ_RPFW01000001.1"/>
</dbReference>
<proteinExistence type="predicted"/>
<accession>A0A6P2C7A5</accession>
<dbReference type="InterPro" id="IPR036291">
    <property type="entry name" value="NAD(P)-bd_dom_sf"/>
</dbReference>
<dbReference type="Gene3D" id="3.90.180.10">
    <property type="entry name" value="Medium-chain alcohol dehydrogenases, catalytic domain"/>
    <property type="match status" value="1"/>
</dbReference>
<dbReference type="EMBL" id="RPFW01000001">
    <property type="protein sequence ID" value="TVZ06375.1"/>
    <property type="molecule type" value="Genomic_DNA"/>
</dbReference>
<evidence type="ECO:0000313" key="5">
    <source>
        <dbReference type="Proteomes" id="UP000460272"/>
    </source>
</evidence>
<dbReference type="SUPFAM" id="SSF50129">
    <property type="entry name" value="GroES-like"/>
    <property type="match status" value="1"/>
</dbReference>
<dbReference type="GO" id="GO:0070402">
    <property type="term" value="F:NADPH binding"/>
    <property type="evidence" value="ECO:0007669"/>
    <property type="project" value="TreeGrafter"/>
</dbReference>
<gene>
    <name evidence="4" type="ORF">EAS64_02830</name>
</gene>
<feature type="domain" description="Enoyl reductase (ER)" evidence="3">
    <location>
        <begin position="10"/>
        <end position="324"/>
    </location>
</feature>